<dbReference type="EMBL" id="MU274901">
    <property type="protein sequence ID" value="KAI0093592.1"/>
    <property type="molecule type" value="Genomic_DNA"/>
</dbReference>
<evidence type="ECO:0000313" key="1">
    <source>
        <dbReference type="EMBL" id="KAI0093592.1"/>
    </source>
</evidence>
<name>A0ACB8UGP3_9APHY</name>
<evidence type="ECO:0000313" key="2">
    <source>
        <dbReference type="Proteomes" id="UP001055072"/>
    </source>
</evidence>
<gene>
    <name evidence="1" type="ORF">BDY19DRAFT_882184</name>
</gene>
<keyword evidence="2" id="KW-1185">Reference proteome</keyword>
<dbReference type="Proteomes" id="UP001055072">
    <property type="component" value="Unassembled WGS sequence"/>
</dbReference>
<comment type="caution">
    <text evidence="1">The sequence shown here is derived from an EMBL/GenBank/DDBJ whole genome shotgun (WGS) entry which is preliminary data.</text>
</comment>
<reference evidence="1" key="1">
    <citation type="journal article" date="2021" name="Environ. Microbiol.">
        <title>Gene family expansions and transcriptome signatures uncover fungal adaptations to wood decay.</title>
        <authorList>
            <person name="Hage H."/>
            <person name="Miyauchi S."/>
            <person name="Viragh M."/>
            <person name="Drula E."/>
            <person name="Min B."/>
            <person name="Chaduli D."/>
            <person name="Navarro D."/>
            <person name="Favel A."/>
            <person name="Norest M."/>
            <person name="Lesage-Meessen L."/>
            <person name="Balint B."/>
            <person name="Merenyi Z."/>
            <person name="de Eugenio L."/>
            <person name="Morin E."/>
            <person name="Martinez A.T."/>
            <person name="Baldrian P."/>
            <person name="Stursova M."/>
            <person name="Martinez M.J."/>
            <person name="Novotny C."/>
            <person name="Magnuson J.K."/>
            <person name="Spatafora J.W."/>
            <person name="Maurice S."/>
            <person name="Pangilinan J."/>
            <person name="Andreopoulos W."/>
            <person name="LaButti K."/>
            <person name="Hundley H."/>
            <person name="Na H."/>
            <person name="Kuo A."/>
            <person name="Barry K."/>
            <person name="Lipzen A."/>
            <person name="Henrissat B."/>
            <person name="Riley R."/>
            <person name="Ahrendt S."/>
            <person name="Nagy L.G."/>
            <person name="Grigoriev I.V."/>
            <person name="Martin F."/>
            <person name="Rosso M.N."/>
        </authorList>
    </citation>
    <scope>NUCLEOTIDE SEQUENCE</scope>
    <source>
        <strain evidence="1">CBS 384.51</strain>
    </source>
</reference>
<proteinExistence type="predicted"/>
<accession>A0ACB8UGP3</accession>
<organism evidence="1 2">
    <name type="scientific">Irpex rosettiformis</name>
    <dbReference type="NCBI Taxonomy" id="378272"/>
    <lineage>
        <taxon>Eukaryota</taxon>
        <taxon>Fungi</taxon>
        <taxon>Dikarya</taxon>
        <taxon>Basidiomycota</taxon>
        <taxon>Agaricomycotina</taxon>
        <taxon>Agaricomycetes</taxon>
        <taxon>Polyporales</taxon>
        <taxon>Irpicaceae</taxon>
        <taxon>Irpex</taxon>
    </lineage>
</organism>
<protein>
    <submittedName>
        <fullName evidence="1">Uncharacterized protein</fullName>
    </submittedName>
</protein>
<sequence length="378" mass="42336">MNSPPPLADGHNKIERHPTVYFPDGDIVLCATTKASDSLQMFRVDRVYLTRNSSVFRDMLALSSPPGHGHTPEVYDGVAAMRLPDDADDLGNVLSLLYNTLTATLRRLDPNNAVRVMGMLKLTSKYQMESLHSSLIRCIQADWPRTLQEWDRLQIEVEYAREQLQPAKEMDIDDDFGAQPSIDDSFPEPASAIALATTFACPSILPAAFYQLAITDASADWDEYRSSDAGPDAELDHENLLARGGRTARWSMLDQTNLLRYIRGRARLDGWLSDIEDCLTSYLGTVECMIPQSCSWARTQCHRDFLLEGPGRVRPFDPLGALKYLIDALPHASFCPACTNHVRKELLRLRQEIWDELPTIFGFQDLDSNSSRAASAAL</sequence>